<dbReference type="GO" id="GO:0004766">
    <property type="term" value="F:spermidine synthase activity"/>
    <property type="evidence" value="ECO:0007669"/>
    <property type="project" value="TreeGrafter"/>
</dbReference>
<protein>
    <submittedName>
        <fullName evidence="2">Unannotated protein</fullName>
    </submittedName>
</protein>
<dbReference type="GO" id="GO:0005829">
    <property type="term" value="C:cytosol"/>
    <property type="evidence" value="ECO:0007669"/>
    <property type="project" value="TreeGrafter"/>
</dbReference>
<feature type="transmembrane region" description="Helical" evidence="1">
    <location>
        <begin position="43"/>
        <end position="61"/>
    </location>
</feature>
<feature type="transmembrane region" description="Helical" evidence="1">
    <location>
        <begin position="566"/>
        <end position="583"/>
    </location>
</feature>
<feature type="transmembrane region" description="Helical" evidence="1">
    <location>
        <begin position="111"/>
        <end position="133"/>
    </location>
</feature>
<feature type="transmembrane region" description="Helical" evidence="1">
    <location>
        <begin position="595"/>
        <end position="615"/>
    </location>
</feature>
<feature type="transmembrane region" description="Helical" evidence="1">
    <location>
        <begin position="73"/>
        <end position="91"/>
    </location>
</feature>
<dbReference type="SUPFAM" id="SSF53335">
    <property type="entry name" value="S-adenosyl-L-methionine-dependent methyltransferases"/>
    <property type="match status" value="1"/>
</dbReference>
<evidence type="ECO:0000313" key="2">
    <source>
        <dbReference type="EMBL" id="CAB4947083.1"/>
    </source>
</evidence>
<sequence length="680" mass="73981">MSLLRGQRVLTGRARLIVASALMLFVQLALIRWSGANLVHLSYFSNLILLASFLGIGLGFLRSRTSNDLGRYVPLGLVLLVAFIMAFPARIEGSSTDLIFFTEVRPTGLPTWVSLPLVFIVIAITMTGFGEITGRAFREFKALDAYRWDIIGSILGTLSFTLIAFLRAPSWVWPIVTLIALWLLYGPGLPWVSRIAMVLIIGTLVVESLMAGISWSPYYKVQTQVQNAGTINEFTNIQVNGIPHQNVMDVEQRLKAEPVYGRPYERAIDNPLGNVLVVGAGTGTDVALALARGAKHVDAVEIDPRIQQIGSQVNPNKPYDDPRVSVHINDGRAFLSGNKDKYDLILFALPDSLTLVSGASQLRLESYLFTEESITAARDHLTDDGVFAMYNYYREPWLINRLAGTLDEVFGHAPCLDTFTAVQSLAAITIGKNADNAVCAEGATWDRVAIAAAAQEIPGPTVDDRPFLYLKTQTIPPIYLIVIALILAVSLIGIRVFGGPFKSMRGYGDLFFMGAAFLLLETRSITTFALLFGTTWLVNALVFTGVLVAVLLAIEVTQRARGPIPRPFIITALFASLLVAFLIPNETLLGLAVPLRLLFAVAIAFAPVFFANLLFTSRFKNSANPTAAFAANLFGAMVGGCLEYLSLVLGYQWLIAVAAGLYLIAVLVGQRQASKALVSS</sequence>
<dbReference type="EMBL" id="CAFBNE010000034">
    <property type="protein sequence ID" value="CAB4947083.1"/>
    <property type="molecule type" value="Genomic_DNA"/>
</dbReference>
<gene>
    <name evidence="2" type="ORF">UFOPK3772_01301</name>
</gene>
<dbReference type="PANTHER" id="PTHR11558:SF11">
    <property type="entry name" value="SPERMIDINE SYNTHASE"/>
    <property type="match status" value="1"/>
</dbReference>
<keyword evidence="1" id="KW-1133">Transmembrane helix</keyword>
<dbReference type="PANTHER" id="PTHR11558">
    <property type="entry name" value="SPERMIDINE/SPERMINE SYNTHASE"/>
    <property type="match status" value="1"/>
</dbReference>
<dbReference type="Pfam" id="PF01564">
    <property type="entry name" value="Spermine_synth"/>
    <property type="match status" value="1"/>
</dbReference>
<feature type="transmembrane region" description="Helical" evidence="1">
    <location>
        <begin position="171"/>
        <end position="188"/>
    </location>
</feature>
<dbReference type="AlphaFoldDB" id="A0A6J7JVZ9"/>
<dbReference type="InterPro" id="IPR001045">
    <property type="entry name" value="Spermi_synthase"/>
</dbReference>
<feature type="transmembrane region" description="Helical" evidence="1">
    <location>
        <begin position="627"/>
        <end position="645"/>
    </location>
</feature>
<dbReference type="Gene3D" id="3.40.50.150">
    <property type="entry name" value="Vaccinia Virus protein VP39"/>
    <property type="match status" value="1"/>
</dbReference>
<proteinExistence type="predicted"/>
<feature type="transmembrane region" description="Helical" evidence="1">
    <location>
        <begin position="12"/>
        <end position="31"/>
    </location>
</feature>
<feature type="transmembrane region" description="Helical" evidence="1">
    <location>
        <begin position="195"/>
        <end position="215"/>
    </location>
</feature>
<feature type="transmembrane region" description="Helical" evidence="1">
    <location>
        <begin position="510"/>
        <end position="530"/>
    </location>
</feature>
<feature type="transmembrane region" description="Helical" evidence="1">
    <location>
        <begin position="651"/>
        <end position="669"/>
    </location>
</feature>
<dbReference type="GO" id="GO:0008295">
    <property type="term" value="P:spermidine biosynthetic process"/>
    <property type="evidence" value="ECO:0007669"/>
    <property type="project" value="TreeGrafter"/>
</dbReference>
<name>A0A6J7JVZ9_9ZZZZ</name>
<dbReference type="InterPro" id="IPR029063">
    <property type="entry name" value="SAM-dependent_MTases_sf"/>
</dbReference>
<keyword evidence="1" id="KW-0812">Transmembrane</keyword>
<feature type="transmembrane region" description="Helical" evidence="1">
    <location>
        <begin position="478"/>
        <end position="498"/>
    </location>
</feature>
<reference evidence="2" key="1">
    <citation type="submission" date="2020-05" db="EMBL/GenBank/DDBJ databases">
        <authorList>
            <person name="Chiriac C."/>
            <person name="Salcher M."/>
            <person name="Ghai R."/>
            <person name="Kavagutti S V."/>
        </authorList>
    </citation>
    <scope>NUCLEOTIDE SEQUENCE</scope>
</reference>
<dbReference type="CDD" id="cd02440">
    <property type="entry name" value="AdoMet_MTases"/>
    <property type="match status" value="1"/>
</dbReference>
<feature type="transmembrane region" description="Helical" evidence="1">
    <location>
        <begin position="536"/>
        <end position="554"/>
    </location>
</feature>
<feature type="transmembrane region" description="Helical" evidence="1">
    <location>
        <begin position="145"/>
        <end position="165"/>
    </location>
</feature>
<accession>A0A6J7JVZ9</accession>
<keyword evidence="1" id="KW-0472">Membrane</keyword>
<evidence type="ECO:0000256" key="1">
    <source>
        <dbReference type="SAM" id="Phobius"/>
    </source>
</evidence>
<organism evidence="2">
    <name type="scientific">freshwater metagenome</name>
    <dbReference type="NCBI Taxonomy" id="449393"/>
    <lineage>
        <taxon>unclassified sequences</taxon>
        <taxon>metagenomes</taxon>
        <taxon>ecological metagenomes</taxon>
    </lineage>
</organism>